<reference evidence="2" key="1">
    <citation type="journal article" date="2020" name="Nature">
        <title>Giant virus diversity and host interactions through global metagenomics.</title>
        <authorList>
            <person name="Schulz F."/>
            <person name="Roux S."/>
            <person name="Paez-Espino D."/>
            <person name="Jungbluth S."/>
            <person name="Walsh D.A."/>
            <person name="Denef V.J."/>
            <person name="McMahon K.D."/>
            <person name="Konstantinidis K.T."/>
            <person name="Eloe-Fadrosh E.A."/>
            <person name="Kyrpides N.C."/>
            <person name="Woyke T."/>
        </authorList>
    </citation>
    <scope>NUCLEOTIDE SEQUENCE</scope>
    <source>
        <strain evidence="2">GVMAG-M-3300023210-19</strain>
    </source>
</reference>
<evidence type="ECO:0000259" key="1">
    <source>
        <dbReference type="Pfam" id="PF19251"/>
    </source>
</evidence>
<feature type="domain" description="DUF5899" evidence="1">
    <location>
        <begin position="175"/>
        <end position="280"/>
    </location>
</feature>
<dbReference type="InterPro" id="IPR045418">
    <property type="entry name" value="P2_DUF5899"/>
</dbReference>
<name>A0A6C0IIM3_9ZZZZ</name>
<proteinExistence type="predicted"/>
<accession>A0A6C0IIM3</accession>
<dbReference type="AlphaFoldDB" id="A0A6C0IIM3"/>
<dbReference type="Pfam" id="PF19251">
    <property type="entry name" value="DUF5899"/>
    <property type="match status" value="1"/>
</dbReference>
<sequence>MEVVVPLFALTGLYLVDKQTKQEKNQENFENQNDLPNTNIPDANYLQADRVESSDLDNTAELTVLNKFNNQSGVYTDKYFQPPQSSSNESNNLDYVSMNGQRVSGNYFEHNNMTPYFGGNIRGTVKDANSYEGLLDSYTGTGSQDITKKEQSPLFTPEDNLQWAHGAPNQTEFVKSRINPSMKMSNVNPFEEKQVAPGLGLGYTTEGADGFNSGMMNREAWQPKTVDELRVDSNPRASGVSLMGHEGPANSHIKHIATAEQMGIMEKHRPERAFALDERNVGGNDIGRLFVTGGLEKGHSLRSIPVESHVTRPETSTDYAGIAGAQHDAAYVPGEYMPSHNQQFGAVPVGVANARGRSSAGDNDYSIRSNKAYTNNRSANQNDGYFGVVGSSIGAAVAPLLDMLKPSRKENMIGTMRPYQNPGSSVSQSYVFNPADKPAPTIRETTENSKFHMNVNANQRGGAYNVTDHQVADTTRNETGNFYYAGNAGAGAGARQTTSYEAGYNQRNNDIKSSTIDGYMVKGNMSLLNSDVNMRQKERDGMLKNERSISGNMPYKAPDVSGMGVLSGNVKEYNTNIQMERTAPEMMLNLQSNPYVVDYKKGL</sequence>
<protein>
    <recommendedName>
        <fullName evidence="1">DUF5899 domain-containing protein</fullName>
    </recommendedName>
</protein>
<evidence type="ECO:0000313" key="2">
    <source>
        <dbReference type="EMBL" id="QHT92994.1"/>
    </source>
</evidence>
<dbReference type="EMBL" id="MN740199">
    <property type="protein sequence ID" value="QHT92994.1"/>
    <property type="molecule type" value="Genomic_DNA"/>
</dbReference>
<organism evidence="2">
    <name type="scientific">viral metagenome</name>
    <dbReference type="NCBI Taxonomy" id="1070528"/>
    <lineage>
        <taxon>unclassified sequences</taxon>
        <taxon>metagenomes</taxon>
        <taxon>organismal metagenomes</taxon>
    </lineage>
</organism>